<keyword evidence="1" id="KW-0547">Nucleotide-binding</keyword>
<reference evidence="2 3" key="3">
    <citation type="submission" date="2019-11" db="EMBL/GenBank/DDBJ databases">
        <title>A de novo genome assembly of a pear dwarfing rootstock.</title>
        <authorList>
            <person name="Wang F."/>
            <person name="Wang J."/>
            <person name="Li S."/>
            <person name="Zhang Y."/>
            <person name="Fang M."/>
            <person name="Ma L."/>
            <person name="Zhao Y."/>
            <person name="Jiang S."/>
        </authorList>
    </citation>
    <scope>NUCLEOTIDE SEQUENCE [LARGE SCALE GENOMIC DNA]</scope>
    <source>
        <strain evidence="2">S2</strain>
        <tissue evidence="2">Leaf</tissue>
    </source>
</reference>
<gene>
    <name evidence="2" type="ORF">D8674_013777</name>
</gene>
<evidence type="ECO:0000313" key="3">
    <source>
        <dbReference type="Proteomes" id="UP000327157"/>
    </source>
</evidence>
<dbReference type="GO" id="GO:0016301">
    <property type="term" value="F:kinase activity"/>
    <property type="evidence" value="ECO:0007669"/>
    <property type="project" value="UniProtKB-KW"/>
</dbReference>
<dbReference type="GO" id="GO:0005524">
    <property type="term" value="F:ATP binding"/>
    <property type="evidence" value="ECO:0007669"/>
    <property type="project" value="UniProtKB-UniRule"/>
</dbReference>
<feature type="binding site" evidence="1">
    <location>
        <position position="66"/>
    </location>
    <ligand>
        <name>ATP</name>
        <dbReference type="ChEBI" id="CHEBI:30616"/>
    </ligand>
</feature>
<dbReference type="InterPro" id="IPR017441">
    <property type="entry name" value="Protein_kinase_ATP_BS"/>
</dbReference>
<evidence type="ECO:0000256" key="1">
    <source>
        <dbReference type="PROSITE-ProRule" id="PRU10141"/>
    </source>
</evidence>
<dbReference type="InterPro" id="IPR050823">
    <property type="entry name" value="Plant_Ser_Thr_Prot_Kinase"/>
</dbReference>
<protein>
    <submittedName>
        <fullName evidence="2">Kinase superfamily protein</fullName>
    </submittedName>
</protein>
<keyword evidence="3" id="KW-1185">Reference proteome</keyword>
<name>A0A5N5GRJ2_9ROSA</name>
<dbReference type="PROSITE" id="PS00107">
    <property type="entry name" value="PROTEIN_KINASE_ATP"/>
    <property type="match status" value="1"/>
</dbReference>
<reference evidence="2 3" key="1">
    <citation type="submission" date="2019-09" db="EMBL/GenBank/DDBJ databases">
        <authorList>
            <person name="Ou C."/>
        </authorList>
    </citation>
    <scope>NUCLEOTIDE SEQUENCE [LARGE SCALE GENOMIC DNA]</scope>
    <source>
        <strain evidence="2">S2</strain>
        <tissue evidence="2">Leaf</tissue>
    </source>
</reference>
<organism evidence="2 3">
    <name type="scientific">Pyrus ussuriensis x Pyrus communis</name>
    <dbReference type="NCBI Taxonomy" id="2448454"/>
    <lineage>
        <taxon>Eukaryota</taxon>
        <taxon>Viridiplantae</taxon>
        <taxon>Streptophyta</taxon>
        <taxon>Embryophyta</taxon>
        <taxon>Tracheophyta</taxon>
        <taxon>Spermatophyta</taxon>
        <taxon>Magnoliopsida</taxon>
        <taxon>eudicotyledons</taxon>
        <taxon>Gunneridae</taxon>
        <taxon>Pentapetalae</taxon>
        <taxon>rosids</taxon>
        <taxon>fabids</taxon>
        <taxon>Rosales</taxon>
        <taxon>Rosaceae</taxon>
        <taxon>Amygdaloideae</taxon>
        <taxon>Maleae</taxon>
        <taxon>Pyrus</taxon>
    </lineage>
</organism>
<dbReference type="AlphaFoldDB" id="A0A5N5GRJ2"/>
<keyword evidence="2" id="KW-0808">Transferase</keyword>
<dbReference type="OrthoDB" id="1194289at2759"/>
<sequence>MGFVMSRITFKLQSVDSLGAFSLDRGNFRPESVLGEGHFGCVFKGWVDENSLTAAKPGTGMVIAVKTLHQEVQQGHKEWLMSISSII</sequence>
<reference evidence="3" key="2">
    <citation type="submission" date="2019-10" db="EMBL/GenBank/DDBJ databases">
        <title>A de novo genome assembly of a pear dwarfing rootstock.</title>
        <authorList>
            <person name="Wang F."/>
            <person name="Wang J."/>
            <person name="Li S."/>
            <person name="Zhang Y."/>
            <person name="Fang M."/>
            <person name="Ma L."/>
            <person name="Zhao Y."/>
            <person name="Jiang S."/>
        </authorList>
    </citation>
    <scope>NUCLEOTIDE SEQUENCE [LARGE SCALE GENOMIC DNA]</scope>
</reference>
<keyword evidence="1" id="KW-0067">ATP-binding</keyword>
<dbReference type="SUPFAM" id="SSF56112">
    <property type="entry name" value="Protein kinase-like (PK-like)"/>
    <property type="match status" value="1"/>
</dbReference>
<keyword evidence="2" id="KW-0418">Kinase</keyword>
<accession>A0A5N5GRJ2</accession>
<dbReference type="PANTHER" id="PTHR45621">
    <property type="entry name" value="OS01G0588500 PROTEIN-RELATED"/>
    <property type="match status" value="1"/>
</dbReference>
<proteinExistence type="predicted"/>
<dbReference type="InterPro" id="IPR011009">
    <property type="entry name" value="Kinase-like_dom_sf"/>
</dbReference>
<dbReference type="EMBL" id="SMOL01000401">
    <property type="protein sequence ID" value="KAB2617908.1"/>
    <property type="molecule type" value="Genomic_DNA"/>
</dbReference>
<comment type="caution">
    <text evidence="2">The sequence shown here is derived from an EMBL/GenBank/DDBJ whole genome shotgun (WGS) entry which is preliminary data.</text>
</comment>
<dbReference type="Proteomes" id="UP000327157">
    <property type="component" value="Chromosome 15"/>
</dbReference>
<dbReference type="Gene3D" id="3.30.200.20">
    <property type="entry name" value="Phosphorylase Kinase, domain 1"/>
    <property type="match status" value="1"/>
</dbReference>
<evidence type="ECO:0000313" key="2">
    <source>
        <dbReference type="EMBL" id="KAB2617908.1"/>
    </source>
</evidence>